<name>A0AAN7S903_9COLE</name>
<evidence type="ECO:0000313" key="2">
    <source>
        <dbReference type="Proteomes" id="UP001353858"/>
    </source>
</evidence>
<dbReference type="AlphaFoldDB" id="A0AAN7S903"/>
<dbReference type="Proteomes" id="UP001353858">
    <property type="component" value="Unassembled WGS sequence"/>
</dbReference>
<evidence type="ECO:0000313" key="1">
    <source>
        <dbReference type="EMBL" id="KAK4879046.1"/>
    </source>
</evidence>
<organism evidence="1 2">
    <name type="scientific">Aquatica leii</name>
    <dbReference type="NCBI Taxonomy" id="1421715"/>
    <lineage>
        <taxon>Eukaryota</taxon>
        <taxon>Metazoa</taxon>
        <taxon>Ecdysozoa</taxon>
        <taxon>Arthropoda</taxon>
        <taxon>Hexapoda</taxon>
        <taxon>Insecta</taxon>
        <taxon>Pterygota</taxon>
        <taxon>Neoptera</taxon>
        <taxon>Endopterygota</taxon>
        <taxon>Coleoptera</taxon>
        <taxon>Polyphaga</taxon>
        <taxon>Elateriformia</taxon>
        <taxon>Elateroidea</taxon>
        <taxon>Lampyridae</taxon>
        <taxon>Luciolinae</taxon>
        <taxon>Aquatica</taxon>
    </lineage>
</organism>
<dbReference type="PANTHER" id="PTHR46880">
    <property type="entry name" value="RAS-ASSOCIATING DOMAIN-CONTAINING PROTEIN"/>
    <property type="match status" value="1"/>
</dbReference>
<keyword evidence="2" id="KW-1185">Reference proteome</keyword>
<protein>
    <submittedName>
        <fullName evidence="1">Uncharacterized protein</fullName>
    </submittedName>
</protein>
<gene>
    <name evidence="1" type="ORF">RN001_007192</name>
</gene>
<reference evidence="2" key="1">
    <citation type="submission" date="2023-01" db="EMBL/GenBank/DDBJ databases">
        <title>Key to firefly adult light organ development and bioluminescence: homeobox transcription factors regulate luciferase expression and transportation to peroxisome.</title>
        <authorList>
            <person name="Fu X."/>
        </authorList>
    </citation>
    <scope>NUCLEOTIDE SEQUENCE [LARGE SCALE GENOMIC DNA]</scope>
</reference>
<proteinExistence type="predicted"/>
<dbReference type="PANTHER" id="PTHR46880:SF8">
    <property type="entry name" value="E3 SUMO-PROTEIN LIGASE KIAA1586"/>
    <property type="match status" value="1"/>
</dbReference>
<comment type="caution">
    <text evidence="1">The sequence shown here is derived from an EMBL/GenBank/DDBJ whole genome shotgun (WGS) entry which is preliminary data.</text>
</comment>
<sequence>MKIKNNQYIQWNTFKNKNPWLEANNGKLGCHICREIFSKVPEWCECHIEPTLNENRATQLSNLRCKIKKHVNSKAYKFAIEINNQTATNALAHVIHKESQRVDEVTNRIFRTAYNIAKSDRPFSDHKNLIKLQKYNGGNMGITLLLRYNASQIVQHITKEMKRKMIAQIVQNNIKISLEAMPPVQPRTSYVPIQKNWSPPPSSIKLAITEAPCGKQRLRVLFQG</sequence>
<dbReference type="EMBL" id="JARPUR010000003">
    <property type="protein sequence ID" value="KAK4879046.1"/>
    <property type="molecule type" value="Genomic_DNA"/>
</dbReference>
<accession>A0AAN7S903</accession>